<feature type="domain" description="Wax synthase" evidence="9">
    <location>
        <begin position="542"/>
        <end position="616"/>
    </location>
</feature>
<dbReference type="InterPro" id="IPR044851">
    <property type="entry name" value="Wax_synthase"/>
</dbReference>
<accession>A0A818W902</accession>
<comment type="caution">
    <text evidence="10">The sequence shown here is derived from an EMBL/GenBank/DDBJ whole genome shotgun (WGS) entry which is preliminary data.</text>
</comment>
<sequence length="687" mass="80931">MSKRHFDMICQRHLPLIADRIIGLSLSEHEETPKQINLFYSYLLSFNKFIQLRSLSINGVRSYKILVKITDECHHLYNLTHLNFFNCSLEDNQADFQLLVNNIWSFSKLVHCNFSIDIKGKKFFLMPKTISSSLERLSIYGSILKLNEINRLFEYTNRLKNLSINVEFDDDNNNYILSLFPTLIELHISCSHQLDISKMISLLQNTPNLRRLNVSLWSNFIDGYQWKQIIRNYLPELKIFRLGMEETLSFDQNIEERVDELINSFRSSFWIDEHQWFVRCIIQKKTIHLYTTSKIFCNYDSVLFGSIRSTDPQDNQQKFYNNMTSIVNETFFDQPIPSYIRLPNIEYLWIKLPINDQFWSIVPSLNRLNSLTVVSYIDTFQPQLKTLLNRAPCLRRLCITQDAPLHLQMLLFRHINPSVRQLDLRDYNHYFNKEECIRLSHSSLGRQCEVLSIMINNRESIIYFIKKMINLRSLNVRCEDEKYYKGLALAKNGNNKYPDEKIQNKDDLIQWLKDHLPSTCLIVLVRIITRDKYTLESFTNFPIFSLSLREFWGQRYNRLIGTVLKESIFKPIRLEFSSSTIGGLTTFTVSGLLHVHNALIIFNDISLLFPTFMFFILHGIVCSLEAYMKIQLPKPVGWLLTHTFIFLTSPLVLQPFMKKGSPFLMLNSPPLYNVEWIPKLPVSNFCP</sequence>
<keyword evidence="5 8" id="KW-0812">Transmembrane</keyword>
<keyword evidence="4" id="KW-0808">Transferase</keyword>
<dbReference type="SUPFAM" id="SSF52047">
    <property type="entry name" value="RNI-like"/>
    <property type="match status" value="1"/>
</dbReference>
<dbReference type="GO" id="GO:0008374">
    <property type="term" value="F:O-acyltransferase activity"/>
    <property type="evidence" value="ECO:0007669"/>
    <property type="project" value="InterPro"/>
</dbReference>
<dbReference type="GO" id="GO:0006629">
    <property type="term" value="P:lipid metabolic process"/>
    <property type="evidence" value="ECO:0007669"/>
    <property type="project" value="InterPro"/>
</dbReference>
<name>A0A818W902_9BILA</name>
<evidence type="ECO:0000256" key="5">
    <source>
        <dbReference type="ARBA" id="ARBA00022692"/>
    </source>
</evidence>
<proteinExistence type="inferred from homology"/>
<evidence type="ECO:0000256" key="3">
    <source>
        <dbReference type="ARBA" id="ARBA00007282"/>
    </source>
</evidence>
<keyword evidence="7 8" id="KW-0472">Membrane</keyword>
<evidence type="ECO:0000256" key="4">
    <source>
        <dbReference type="ARBA" id="ARBA00022679"/>
    </source>
</evidence>
<dbReference type="PANTHER" id="PTHR31595">
    <property type="entry name" value="LONG-CHAIN-ALCOHOL O-FATTY-ACYLTRANSFERASE 3-RELATED"/>
    <property type="match status" value="1"/>
</dbReference>
<evidence type="ECO:0000256" key="7">
    <source>
        <dbReference type="ARBA" id="ARBA00023136"/>
    </source>
</evidence>
<dbReference type="InterPro" id="IPR032675">
    <property type="entry name" value="LRR_dom_sf"/>
</dbReference>
<dbReference type="Pfam" id="PF13813">
    <property type="entry name" value="MBOAT_2"/>
    <property type="match status" value="1"/>
</dbReference>
<dbReference type="PANTHER" id="PTHR31595:SF57">
    <property type="entry name" value="OS04G0481900 PROTEIN"/>
    <property type="match status" value="1"/>
</dbReference>
<dbReference type="EMBL" id="CAJOBD010000809">
    <property type="protein sequence ID" value="CAF3722066.1"/>
    <property type="molecule type" value="Genomic_DNA"/>
</dbReference>
<evidence type="ECO:0000313" key="10">
    <source>
        <dbReference type="EMBL" id="CAF3722066.1"/>
    </source>
</evidence>
<gene>
    <name evidence="10" type="ORF">JBS370_LOCUS10857</name>
</gene>
<keyword evidence="6 8" id="KW-1133">Transmembrane helix</keyword>
<organism evidence="10 11">
    <name type="scientific">Rotaria sordida</name>
    <dbReference type="NCBI Taxonomy" id="392033"/>
    <lineage>
        <taxon>Eukaryota</taxon>
        <taxon>Metazoa</taxon>
        <taxon>Spiralia</taxon>
        <taxon>Gnathifera</taxon>
        <taxon>Rotifera</taxon>
        <taxon>Eurotatoria</taxon>
        <taxon>Bdelloidea</taxon>
        <taxon>Philodinida</taxon>
        <taxon>Philodinidae</taxon>
        <taxon>Rotaria</taxon>
    </lineage>
</organism>
<dbReference type="GO" id="GO:0016020">
    <property type="term" value="C:membrane"/>
    <property type="evidence" value="ECO:0007669"/>
    <property type="project" value="UniProtKB-SubCell"/>
</dbReference>
<protein>
    <recommendedName>
        <fullName evidence="9">Wax synthase domain-containing protein</fullName>
    </recommendedName>
</protein>
<evidence type="ECO:0000256" key="6">
    <source>
        <dbReference type="ARBA" id="ARBA00022989"/>
    </source>
</evidence>
<dbReference type="AlphaFoldDB" id="A0A818W902"/>
<comment type="pathway">
    <text evidence="2">Secondary metabolite biosynthesis.</text>
</comment>
<feature type="transmembrane region" description="Helical" evidence="8">
    <location>
        <begin position="605"/>
        <end position="624"/>
    </location>
</feature>
<dbReference type="InterPro" id="IPR032805">
    <property type="entry name" value="Wax_synthase_dom"/>
</dbReference>
<comment type="similarity">
    <text evidence="3">Belongs to the wax synthase family.</text>
</comment>
<comment type="subcellular location">
    <subcellularLocation>
        <location evidence="1">Membrane</location>
        <topology evidence="1">Multi-pass membrane protein</topology>
    </subcellularLocation>
</comment>
<evidence type="ECO:0000313" key="11">
    <source>
        <dbReference type="Proteomes" id="UP000663836"/>
    </source>
</evidence>
<evidence type="ECO:0000256" key="8">
    <source>
        <dbReference type="SAM" id="Phobius"/>
    </source>
</evidence>
<feature type="transmembrane region" description="Helical" evidence="8">
    <location>
        <begin position="636"/>
        <end position="657"/>
    </location>
</feature>
<evidence type="ECO:0000256" key="2">
    <source>
        <dbReference type="ARBA" id="ARBA00005179"/>
    </source>
</evidence>
<dbReference type="Proteomes" id="UP000663836">
    <property type="component" value="Unassembled WGS sequence"/>
</dbReference>
<evidence type="ECO:0000259" key="9">
    <source>
        <dbReference type="Pfam" id="PF13813"/>
    </source>
</evidence>
<evidence type="ECO:0000256" key="1">
    <source>
        <dbReference type="ARBA" id="ARBA00004141"/>
    </source>
</evidence>
<dbReference type="Gene3D" id="3.80.10.10">
    <property type="entry name" value="Ribonuclease Inhibitor"/>
    <property type="match status" value="1"/>
</dbReference>
<reference evidence="10" key="1">
    <citation type="submission" date="2021-02" db="EMBL/GenBank/DDBJ databases">
        <authorList>
            <person name="Nowell W R."/>
        </authorList>
    </citation>
    <scope>NUCLEOTIDE SEQUENCE</scope>
</reference>